<dbReference type="PROSITE" id="PS51221">
    <property type="entry name" value="TTL"/>
    <property type="match status" value="1"/>
</dbReference>
<evidence type="ECO:0000256" key="5">
    <source>
        <dbReference type="ARBA" id="ARBA00030445"/>
    </source>
</evidence>
<dbReference type="GO" id="GO:0036064">
    <property type="term" value="C:ciliary basal body"/>
    <property type="evidence" value="ECO:0007669"/>
    <property type="project" value="TreeGrafter"/>
</dbReference>
<dbReference type="SUPFAM" id="SSF56059">
    <property type="entry name" value="Glutathione synthetase ATP-binding domain-like"/>
    <property type="match status" value="1"/>
</dbReference>
<dbReference type="PANTHER" id="PTHR12241">
    <property type="entry name" value="TUBULIN POLYGLUTAMYLASE"/>
    <property type="match status" value="1"/>
</dbReference>
<gene>
    <name evidence="7" type="ORF">HaLaN_14809</name>
</gene>
<evidence type="ECO:0000256" key="2">
    <source>
        <dbReference type="ARBA" id="ARBA00022598"/>
    </source>
</evidence>
<feature type="region of interest" description="Disordered" evidence="6">
    <location>
        <begin position="80"/>
        <end position="109"/>
    </location>
</feature>
<feature type="non-terminal residue" evidence="7">
    <location>
        <position position="1"/>
    </location>
</feature>
<evidence type="ECO:0000256" key="6">
    <source>
        <dbReference type="SAM" id="MobiDB-lite"/>
    </source>
</evidence>
<proteinExistence type="inferred from homology"/>
<dbReference type="Proteomes" id="UP000485058">
    <property type="component" value="Unassembled WGS sequence"/>
</dbReference>
<dbReference type="Pfam" id="PF03133">
    <property type="entry name" value="TTL"/>
    <property type="match status" value="1"/>
</dbReference>
<keyword evidence="2" id="KW-0436">Ligase</keyword>
<evidence type="ECO:0000256" key="4">
    <source>
        <dbReference type="ARBA" id="ARBA00022840"/>
    </source>
</evidence>
<dbReference type="GO" id="GO:0005524">
    <property type="term" value="F:ATP binding"/>
    <property type="evidence" value="ECO:0007669"/>
    <property type="project" value="UniProtKB-KW"/>
</dbReference>
<dbReference type="Gene3D" id="3.30.470.20">
    <property type="entry name" value="ATP-grasp fold, B domain"/>
    <property type="match status" value="1"/>
</dbReference>
<keyword evidence="8" id="KW-1185">Reference proteome</keyword>
<dbReference type="GO" id="GO:0000226">
    <property type="term" value="P:microtubule cytoskeleton organization"/>
    <property type="evidence" value="ECO:0007669"/>
    <property type="project" value="TreeGrafter"/>
</dbReference>
<comment type="similarity">
    <text evidence="1">Belongs to the tubulin--tyrosine ligase family.</text>
</comment>
<dbReference type="EMBL" id="BLLF01001244">
    <property type="protein sequence ID" value="GFH18070.1"/>
    <property type="molecule type" value="Genomic_DNA"/>
</dbReference>
<evidence type="ECO:0000313" key="7">
    <source>
        <dbReference type="EMBL" id="GFH18070.1"/>
    </source>
</evidence>
<dbReference type="InterPro" id="IPR004344">
    <property type="entry name" value="TTL/TTLL_fam"/>
</dbReference>
<dbReference type="PANTHER" id="PTHR12241:SF39">
    <property type="entry name" value="TUBULIN POLYGLUTAMYLASE TTLL9-RELATED"/>
    <property type="match status" value="1"/>
</dbReference>
<evidence type="ECO:0000256" key="3">
    <source>
        <dbReference type="ARBA" id="ARBA00022741"/>
    </source>
</evidence>
<protein>
    <recommendedName>
        <fullName evidence="5">Tubulin--tyrosine ligase-like protein 9</fullName>
    </recommendedName>
</protein>
<dbReference type="GO" id="GO:0015631">
    <property type="term" value="F:tubulin binding"/>
    <property type="evidence" value="ECO:0007669"/>
    <property type="project" value="TreeGrafter"/>
</dbReference>
<dbReference type="GO" id="GO:0070740">
    <property type="term" value="F:tubulin-glutamic acid ligase activity"/>
    <property type="evidence" value="ECO:0007669"/>
    <property type="project" value="TreeGrafter"/>
</dbReference>
<dbReference type="AlphaFoldDB" id="A0A699Z9G7"/>
<keyword evidence="4" id="KW-0067">ATP-binding</keyword>
<reference evidence="7 8" key="1">
    <citation type="submission" date="2020-02" db="EMBL/GenBank/DDBJ databases">
        <title>Draft genome sequence of Haematococcus lacustris strain NIES-144.</title>
        <authorList>
            <person name="Morimoto D."/>
            <person name="Nakagawa S."/>
            <person name="Yoshida T."/>
            <person name="Sawayama S."/>
        </authorList>
    </citation>
    <scope>NUCLEOTIDE SEQUENCE [LARGE SCALE GENOMIC DNA]</scope>
    <source>
        <strain evidence="7 8">NIES-144</strain>
    </source>
</reference>
<organism evidence="7 8">
    <name type="scientific">Haematococcus lacustris</name>
    <name type="common">Green alga</name>
    <name type="synonym">Haematococcus pluvialis</name>
    <dbReference type="NCBI Taxonomy" id="44745"/>
    <lineage>
        <taxon>Eukaryota</taxon>
        <taxon>Viridiplantae</taxon>
        <taxon>Chlorophyta</taxon>
        <taxon>core chlorophytes</taxon>
        <taxon>Chlorophyceae</taxon>
        <taxon>CS clade</taxon>
        <taxon>Chlamydomonadales</taxon>
        <taxon>Haematococcaceae</taxon>
        <taxon>Haematococcus</taxon>
    </lineage>
</organism>
<evidence type="ECO:0000313" key="8">
    <source>
        <dbReference type="Proteomes" id="UP000485058"/>
    </source>
</evidence>
<sequence length="503" mass="54638">LALQAAAPTRARPLPLRYYAVADDSAHPEVRQALELALGPLPGWRPDPLDQVTEQARPDTWEDDTGLCLAEAEQRSLGAGSAAGGAAAGDGDAGRPASVPGAGAAPYHQQRSPLAGRCNVWNLLWSWSVKARPPLSELLVWQRVNHFPEARQLTRKDLLKKHLMMHGGHARLGPLFSCLPTTWVLPKEHSAAADALLRACMGVEPSVTQPAGLNLWIAKPVCLSRGRGIRLVRSLRELEAGPGGSGSSDNPLVLQRYVTNPLTVQRAVGAACCQGYKFDLRLYVLVTRFNPLEAWLCSEGLARFATLPFNLDESNFSNRFIHLTNSSVQRSRAEGGQVPHFLASAQPSGGSKLSFAQLRPLLVAQGVDWPQLWARITDVVTTCLFVAQDAIPACVNAFELFGFDVLVDTSGTVWLLEVNSSPSLSLGTPLDRTLKPKMVRDAIAIVDPLSFDRDALAEVLSRRTIPRKYGEALHQVGPEPNWFTCIAPSPLLDKLTKLRKPIG</sequence>
<evidence type="ECO:0000256" key="1">
    <source>
        <dbReference type="ARBA" id="ARBA00006820"/>
    </source>
</evidence>
<comment type="caution">
    <text evidence="7">The sequence shown here is derived from an EMBL/GenBank/DDBJ whole genome shotgun (WGS) entry which is preliminary data.</text>
</comment>
<accession>A0A699Z9G7</accession>
<name>A0A699Z9G7_HAELA</name>
<keyword evidence="3" id="KW-0547">Nucleotide-binding</keyword>